<accession>A0A0N4YJU1</accession>
<dbReference type="PANTHER" id="PTHR47331:SF1">
    <property type="entry name" value="GAG-LIKE PROTEIN"/>
    <property type="match status" value="1"/>
</dbReference>
<evidence type="ECO:0000313" key="2">
    <source>
        <dbReference type="Proteomes" id="UP000271162"/>
    </source>
</evidence>
<dbReference type="Proteomes" id="UP000271162">
    <property type="component" value="Unassembled WGS sequence"/>
</dbReference>
<dbReference type="WBParaSite" id="NBR_0001725701-mRNA-1">
    <property type="protein sequence ID" value="NBR_0001725701-mRNA-1"/>
    <property type="gene ID" value="NBR_0001725701"/>
</dbReference>
<name>A0A0N4YJU1_NIPBR</name>
<reference evidence="1 2" key="2">
    <citation type="submission" date="2018-11" db="EMBL/GenBank/DDBJ databases">
        <authorList>
            <consortium name="Pathogen Informatics"/>
        </authorList>
    </citation>
    <scope>NUCLEOTIDE SEQUENCE [LARGE SCALE GENOMIC DNA]</scope>
</reference>
<gene>
    <name evidence="1" type="ORF">NBR_LOCUS17258</name>
</gene>
<dbReference type="EMBL" id="UYSL01022650">
    <property type="protein sequence ID" value="VDL80872.1"/>
    <property type="molecule type" value="Genomic_DNA"/>
</dbReference>
<evidence type="ECO:0000313" key="1">
    <source>
        <dbReference type="EMBL" id="VDL80872.1"/>
    </source>
</evidence>
<reference evidence="3" key="1">
    <citation type="submission" date="2017-02" db="UniProtKB">
        <authorList>
            <consortium name="WormBaseParasite"/>
        </authorList>
    </citation>
    <scope>IDENTIFICATION</scope>
</reference>
<dbReference type="PANTHER" id="PTHR47331">
    <property type="entry name" value="PHD-TYPE DOMAIN-CONTAINING PROTEIN"/>
    <property type="match status" value="1"/>
</dbReference>
<dbReference type="AlphaFoldDB" id="A0A0N4YJU1"/>
<proteinExistence type="predicted"/>
<protein>
    <submittedName>
        <fullName evidence="3">DUF1758 domain-containing protein</fullName>
    </submittedName>
</protein>
<sequence length="290" mass="33438">MSQHRITLSNTAPTFTSKPQVLLWCDQLWELLETTNPQVELPSGLLLIPSKLGYLLTVKQQTHQDNTEDTTDSINVNMVYMMNTKSELDDELTRWDKYWTLDLAGICEFTSTKDAETEASNRQAVQFFNDTIECRNDGYYARLPFKDQHTPLPDNKQIAFRRLQRILAMLNTKPELLEQYNSTFQQQLEKEIIEEVPGNITTEGPIIHYIPHQPVLTPHKETTKLRIVFDASASTPNILEHKIRESRNIFQNMKMNLREFATNGSSLSEILPDEACAKSTIQKVLGVEWH</sequence>
<evidence type="ECO:0000313" key="3">
    <source>
        <dbReference type="WBParaSite" id="NBR_0001725701-mRNA-1"/>
    </source>
</evidence>
<organism evidence="3">
    <name type="scientific">Nippostrongylus brasiliensis</name>
    <name type="common">Rat hookworm</name>
    <dbReference type="NCBI Taxonomy" id="27835"/>
    <lineage>
        <taxon>Eukaryota</taxon>
        <taxon>Metazoa</taxon>
        <taxon>Ecdysozoa</taxon>
        <taxon>Nematoda</taxon>
        <taxon>Chromadorea</taxon>
        <taxon>Rhabditida</taxon>
        <taxon>Rhabditina</taxon>
        <taxon>Rhabditomorpha</taxon>
        <taxon>Strongyloidea</taxon>
        <taxon>Heligmosomidae</taxon>
        <taxon>Nippostrongylus</taxon>
    </lineage>
</organism>
<keyword evidence="2" id="KW-1185">Reference proteome</keyword>
<dbReference type="OMA" id="RVYTHEN"/>